<evidence type="ECO:0000256" key="2">
    <source>
        <dbReference type="ARBA" id="ARBA00022649"/>
    </source>
</evidence>
<evidence type="ECO:0000256" key="1">
    <source>
        <dbReference type="ARBA" id="ARBA00001946"/>
    </source>
</evidence>
<evidence type="ECO:0000256" key="3">
    <source>
        <dbReference type="ARBA" id="ARBA00022722"/>
    </source>
</evidence>
<dbReference type="Proteomes" id="UP000642094">
    <property type="component" value="Unassembled WGS sequence"/>
</dbReference>
<keyword evidence="5" id="KW-0378">Hydrolase</keyword>
<protein>
    <submittedName>
        <fullName evidence="9">PIN domain-containing protein</fullName>
    </submittedName>
</protein>
<evidence type="ECO:0000259" key="8">
    <source>
        <dbReference type="Pfam" id="PF01850"/>
    </source>
</evidence>
<keyword evidence="2" id="KW-1277">Toxin-antitoxin system</keyword>
<dbReference type="InterPro" id="IPR029060">
    <property type="entry name" value="PIN-like_dom_sf"/>
</dbReference>
<dbReference type="PANTHER" id="PTHR33653:SF1">
    <property type="entry name" value="RIBONUCLEASE VAPC2"/>
    <property type="match status" value="1"/>
</dbReference>
<feature type="domain" description="PIN" evidence="8">
    <location>
        <begin position="2"/>
        <end position="114"/>
    </location>
</feature>
<dbReference type="Pfam" id="PF01850">
    <property type="entry name" value="PIN"/>
    <property type="match status" value="1"/>
</dbReference>
<dbReference type="InterPro" id="IPR050556">
    <property type="entry name" value="Type_II_TA_system_RNase"/>
</dbReference>
<proteinExistence type="inferred from homology"/>
<dbReference type="EMBL" id="JACJQB010000011">
    <property type="protein sequence ID" value="MBD2188061.1"/>
    <property type="molecule type" value="Genomic_DNA"/>
</dbReference>
<dbReference type="SUPFAM" id="SSF88723">
    <property type="entry name" value="PIN domain-like"/>
    <property type="match status" value="1"/>
</dbReference>
<dbReference type="InterPro" id="IPR002716">
    <property type="entry name" value="PIN_dom"/>
</dbReference>
<evidence type="ECO:0000313" key="10">
    <source>
        <dbReference type="Proteomes" id="UP000642094"/>
    </source>
</evidence>
<comment type="cofactor">
    <cofactor evidence="1">
        <name>Mg(2+)</name>
        <dbReference type="ChEBI" id="CHEBI:18420"/>
    </cofactor>
</comment>
<evidence type="ECO:0000256" key="6">
    <source>
        <dbReference type="ARBA" id="ARBA00022842"/>
    </source>
</evidence>
<sequence length="126" mass="14297">MYVLDTDILIDVLRGHQPAIAWFTTLSELPSVSGFVVMELIQNCQNKQEVNQVFRLTAPLSLIWLTEADCDNALSDFSKYRLSDGVGLLDALIAHCAISKNKTLCTFNVKHYRIIPNLKIIQPYER</sequence>
<keyword evidence="10" id="KW-1185">Reference proteome</keyword>
<gene>
    <name evidence="9" type="ORF">H6F41_07885</name>
</gene>
<organism evidence="9 10">
    <name type="scientific">Pseudanabaena mucicola FACHB-723</name>
    <dbReference type="NCBI Taxonomy" id="2692860"/>
    <lineage>
        <taxon>Bacteria</taxon>
        <taxon>Bacillati</taxon>
        <taxon>Cyanobacteriota</taxon>
        <taxon>Cyanophyceae</taxon>
        <taxon>Pseudanabaenales</taxon>
        <taxon>Pseudanabaenaceae</taxon>
        <taxon>Pseudanabaena</taxon>
    </lineage>
</organism>
<dbReference type="PANTHER" id="PTHR33653">
    <property type="entry name" value="RIBONUCLEASE VAPC2"/>
    <property type="match status" value="1"/>
</dbReference>
<evidence type="ECO:0000256" key="5">
    <source>
        <dbReference type="ARBA" id="ARBA00022801"/>
    </source>
</evidence>
<reference evidence="9 10" key="1">
    <citation type="journal article" date="2020" name="ISME J.">
        <title>Comparative genomics reveals insights into cyanobacterial evolution and habitat adaptation.</title>
        <authorList>
            <person name="Chen M.Y."/>
            <person name="Teng W.K."/>
            <person name="Zhao L."/>
            <person name="Hu C.X."/>
            <person name="Zhou Y.K."/>
            <person name="Han B.P."/>
            <person name="Song L.R."/>
            <person name="Shu W.S."/>
        </authorList>
    </citation>
    <scope>NUCLEOTIDE SEQUENCE [LARGE SCALE GENOMIC DNA]</scope>
    <source>
        <strain evidence="9 10">FACHB-723</strain>
    </source>
</reference>
<keyword evidence="6" id="KW-0460">Magnesium</keyword>
<evidence type="ECO:0000313" key="9">
    <source>
        <dbReference type="EMBL" id="MBD2188061.1"/>
    </source>
</evidence>
<evidence type="ECO:0000256" key="7">
    <source>
        <dbReference type="ARBA" id="ARBA00038093"/>
    </source>
</evidence>
<comment type="caution">
    <text evidence="9">The sequence shown here is derived from an EMBL/GenBank/DDBJ whole genome shotgun (WGS) entry which is preliminary data.</text>
</comment>
<keyword evidence="3" id="KW-0540">Nuclease</keyword>
<keyword evidence="4" id="KW-0479">Metal-binding</keyword>
<dbReference type="Gene3D" id="3.40.50.1010">
    <property type="entry name" value="5'-nuclease"/>
    <property type="match status" value="1"/>
</dbReference>
<evidence type="ECO:0000256" key="4">
    <source>
        <dbReference type="ARBA" id="ARBA00022723"/>
    </source>
</evidence>
<dbReference type="RefSeq" id="WP_190402921.1">
    <property type="nucleotide sequence ID" value="NZ_JACJQB010000011.1"/>
</dbReference>
<comment type="similarity">
    <text evidence="7">Belongs to the PINc/VapC protein family.</text>
</comment>
<name>A0ABR7ZVR6_9CYAN</name>
<accession>A0ABR7ZVR6</accession>